<accession>A0A2A2GAY1</accession>
<keyword evidence="3" id="KW-0808">Transferase</keyword>
<protein>
    <recommendedName>
        <fullName evidence="2">phosphoribosylglycinamide formyltransferase 1</fullName>
        <ecNumber evidence="2">2.1.2.2</ecNumber>
    </recommendedName>
</protein>
<dbReference type="EMBL" id="NSKE01000006">
    <property type="protein sequence ID" value="PAU94027.1"/>
    <property type="molecule type" value="Genomic_DNA"/>
</dbReference>
<gene>
    <name evidence="6" type="ORF">CK503_10205</name>
</gene>
<evidence type="ECO:0000313" key="6">
    <source>
        <dbReference type="EMBL" id="PAU94027.1"/>
    </source>
</evidence>
<dbReference type="PANTHER" id="PTHR43369">
    <property type="entry name" value="PHOSPHORIBOSYLGLYCINAMIDE FORMYLTRANSFERASE"/>
    <property type="match status" value="1"/>
</dbReference>
<evidence type="ECO:0000256" key="4">
    <source>
        <dbReference type="ARBA" id="ARBA00022755"/>
    </source>
</evidence>
<keyword evidence="7" id="KW-1185">Reference proteome</keyword>
<proteinExistence type="predicted"/>
<dbReference type="OrthoDB" id="9802815at2"/>
<sequence>MNNNRLHKTFDVFLIGMTDRPQSINAVLGLLEKSNHNLSGVILEKRFARRATSIKFYMDLFGKFSFSFLKSRLVELVKIKLKQLNKEVSFEKKLHSRGIAYHEVDNINGQDVELVLEKKKPDVIVLAGAPIIKPNILKTAKSYVINVHRSLLPAYAGLDAIFWALYHGEDTIGATVHTVSEKIDAGKIILQKEKEVLFNDDLDSLTTWYNNIVPDMLVEALDLIADPEFVPREQDFSKRSYFSWPTKKQRKELQKRLSKKTNK</sequence>
<dbReference type="EC" id="2.1.2.2" evidence="2"/>
<dbReference type="GO" id="GO:0006189">
    <property type="term" value="P:'de novo' IMP biosynthetic process"/>
    <property type="evidence" value="ECO:0007669"/>
    <property type="project" value="TreeGrafter"/>
</dbReference>
<dbReference type="GO" id="GO:0004644">
    <property type="term" value="F:phosphoribosylglycinamide formyltransferase activity"/>
    <property type="evidence" value="ECO:0007669"/>
    <property type="project" value="UniProtKB-EC"/>
</dbReference>
<organism evidence="6 7">
    <name type="scientific">Fodinibius salipaludis</name>
    <dbReference type="NCBI Taxonomy" id="2032627"/>
    <lineage>
        <taxon>Bacteria</taxon>
        <taxon>Pseudomonadati</taxon>
        <taxon>Balneolota</taxon>
        <taxon>Balneolia</taxon>
        <taxon>Balneolales</taxon>
        <taxon>Balneolaceae</taxon>
        <taxon>Fodinibius</taxon>
    </lineage>
</organism>
<evidence type="ECO:0000256" key="2">
    <source>
        <dbReference type="ARBA" id="ARBA00012254"/>
    </source>
</evidence>
<dbReference type="Proteomes" id="UP000218831">
    <property type="component" value="Unassembled WGS sequence"/>
</dbReference>
<dbReference type="AlphaFoldDB" id="A0A2A2GAY1"/>
<dbReference type="Pfam" id="PF00551">
    <property type="entry name" value="Formyl_trans_N"/>
    <property type="match status" value="1"/>
</dbReference>
<evidence type="ECO:0000256" key="3">
    <source>
        <dbReference type="ARBA" id="ARBA00022679"/>
    </source>
</evidence>
<dbReference type="InterPro" id="IPR002376">
    <property type="entry name" value="Formyl_transf_N"/>
</dbReference>
<dbReference type="SUPFAM" id="SSF53328">
    <property type="entry name" value="Formyltransferase"/>
    <property type="match status" value="1"/>
</dbReference>
<name>A0A2A2GAY1_9BACT</name>
<dbReference type="GO" id="GO:0005737">
    <property type="term" value="C:cytoplasm"/>
    <property type="evidence" value="ECO:0007669"/>
    <property type="project" value="TreeGrafter"/>
</dbReference>
<dbReference type="Gene3D" id="3.40.50.12230">
    <property type="match status" value="1"/>
</dbReference>
<evidence type="ECO:0000313" key="7">
    <source>
        <dbReference type="Proteomes" id="UP000218831"/>
    </source>
</evidence>
<reference evidence="6 7" key="1">
    <citation type="submission" date="2017-08" db="EMBL/GenBank/DDBJ databases">
        <title>Aliifodinibius alkalisoli sp. nov., isolated from saline alkaline soil.</title>
        <authorList>
            <person name="Liu D."/>
            <person name="Zhang G."/>
        </authorList>
    </citation>
    <scope>NUCLEOTIDE SEQUENCE [LARGE SCALE GENOMIC DNA]</scope>
    <source>
        <strain evidence="6 7">WN023</strain>
    </source>
</reference>
<feature type="domain" description="Formyl transferase N-terminal" evidence="5">
    <location>
        <begin position="109"/>
        <end position="220"/>
    </location>
</feature>
<comment type="pathway">
    <text evidence="1">Purine metabolism; IMP biosynthesis via de novo pathway; N(2)-formyl-N(1)-(5-phospho-D-ribosyl)glycinamide from N(1)-(5-phospho-D-ribosyl)glycinamide (10-formyl THF route): step 1/1.</text>
</comment>
<comment type="caution">
    <text evidence="6">The sequence shown here is derived from an EMBL/GenBank/DDBJ whole genome shotgun (WGS) entry which is preliminary data.</text>
</comment>
<evidence type="ECO:0000256" key="1">
    <source>
        <dbReference type="ARBA" id="ARBA00005054"/>
    </source>
</evidence>
<dbReference type="PANTHER" id="PTHR43369:SF2">
    <property type="entry name" value="PHOSPHORIBOSYLGLYCINAMIDE FORMYLTRANSFERASE"/>
    <property type="match status" value="1"/>
</dbReference>
<evidence type="ECO:0000259" key="5">
    <source>
        <dbReference type="Pfam" id="PF00551"/>
    </source>
</evidence>
<dbReference type="RefSeq" id="WP_095606703.1">
    <property type="nucleotide sequence ID" value="NZ_NSKE01000006.1"/>
</dbReference>
<dbReference type="InterPro" id="IPR036477">
    <property type="entry name" value="Formyl_transf_N_sf"/>
</dbReference>
<keyword evidence="4" id="KW-0658">Purine biosynthesis</keyword>